<evidence type="ECO:0000313" key="2">
    <source>
        <dbReference type="EMBL" id="PIC30659.1"/>
    </source>
</evidence>
<dbReference type="SUPFAM" id="SSF54695">
    <property type="entry name" value="POZ domain"/>
    <property type="match status" value="1"/>
</dbReference>
<evidence type="ECO:0000259" key="1">
    <source>
        <dbReference type="PROSITE" id="PS50097"/>
    </source>
</evidence>
<accession>A0A2G5TTM3</accession>
<organism evidence="2 3">
    <name type="scientific">Caenorhabditis nigoni</name>
    <dbReference type="NCBI Taxonomy" id="1611254"/>
    <lineage>
        <taxon>Eukaryota</taxon>
        <taxon>Metazoa</taxon>
        <taxon>Ecdysozoa</taxon>
        <taxon>Nematoda</taxon>
        <taxon>Chromadorea</taxon>
        <taxon>Rhabditida</taxon>
        <taxon>Rhabditina</taxon>
        <taxon>Rhabditomorpha</taxon>
        <taxon>Rhabditoidea</taxon>
        <taxon>Rhabditidae</taxon>
        <taxon>Peloderinae</taxon>
        <taxon>Caenorhabditis</taxon>
    </lineage>
</organism>
<dbReference type="CDD" id="cd18186">
    <property type="entry name" value="BTB_POZ_ZBTB_KLHL-like"/>
    <property type="match status" value="1"/>
</dbReference>
<dbReference type="EMBL" id="PDUG01000005">
    <property type="protein sequence ID" value="PIC30659.1"/>
    <property type="molecule type" value="Genomic_DNA"/>
</dbReference>
<dbReference type="InterPro" id="IPR011333">
    <property type="entry name" value="SKP1/BTB/POZ_sf"/>
</dbReference>
<comment type="caution">
    <text evidence="2">The sequence shown here is derived from an EMBL/GenBank/DDBJ whole genome shotgun (WGS) entry which is preliminary data.</text>
</comment>
<dbReference type="PROSITE" id="PS50097">
    <property type="entry name" value="BTB"/>
    <property type="match status" value="1"/>
</dbReference>
<proteinExistence type="predicted"/>
<dbReference type="SMART" id="SM00225">
    <property type="entry name" value="BTB"/>
    <property type="match status" value="1"/>
</dbReference>
<dbReference type="Gene3D" id="3.30.710.10">
    <property type="entry name" value="Potassium Channel Kv1.1, Chain A"/>
    <property type="match status" value="1"/>
</dbReference>
<dbReference type="InterPro" id="IPR000210">
    <property type="entry name" value="BTB/POZ_dom"/>
</dbReference>
<reference evidence="3" key="1">
    <citation type="submission" date="2017-10" db="EMBL/GenBank/DDBJ databases">
        <title>Rapid genome shrinkage in a self-fertile nematode reveals novel sperm competition proteins.</title>
        <authorList>
            <person name="Yin D."/>
            <person name="Schwarz E.M."/>
            <person name="Thomas C.G."/>
            <person name="Felde R.L."/>
            <person name="Korf I.F."/>
            <person name="Cutter A.D."/>
            <person name="Schartner C.M."/>
            <person name="Ralston E.J."/>
            <person name="Meyer B.J."/>
            <person name="Haag E.S."/>
        </authorList>
    </citation>
    <scope>NUCLEOTIDE SEQUENCE [LARGE SCALE GENOMIC DNA]</scope>
    <source>
        <strain evidence="3">JU1422</strain>
    </source>
</reference>
<dbReference type="AlphaFoldDB" id="A0A2G5TTM3"/>
<dbReference type="PANTHER" id="PTHR22743:SF165">
    <property type="entry name" value="BTB AND MATH DOMAIN CONTAINING-RELATED"/>
    <property type="match status" value="1"/>
</dbReference>
<dbReference type="Proteomes" id="UP000230233">
    <property type="component" value="Chromosome V"/>
</dbReference>
<gene>
    <name evidence="2" type="primary">Cnig_chr_V.g21828</name>
    <name evidence="2" type="ORF">B9Z55_021828</name>
</gene>
<protein>
    <recommendedName>
        <fullName evidence="1">BTB domain-containing protein</fullName>
    </recommendedName>
</protein>
<dbReference type="PANTHER" id="PTHR22743">
    <property type="entry name" value="MEPRIN/TRAF-LIKE MATH FAMILY-C.ELEGANS"/>
    <property type="match status" value="1"/>
</dbReference>
<dbReference type="OrthoDB" id="5847610at2759"/>
<evidence type="ECO:0000313" key="3">
    <source>
        <dbReference type="Proteomes" id="UP000230233"/>
    </source>
</evidence>
<dbReference type="Pfam" id="PF00651">
    <property type="entry name" value="BTB"/>
    <property type="match status" value="1"/>
</dbReference>
<feature type="domain" description="BTB" evidence="1">
    <location>
        <begin position="78"/>
        <end position="120"/>
    </location>
</feature>
<dbReference type="InterPro" id="IPR052664">
    <property type="entry name" value="BTB-MATH_domain_protein"/>
</dbReference>
<name>A0A2G5TTM3_9PELO</name>
<sequence length="194" mass="22825">MQKYSLICVFRTFLPIWRTQNFRFRIPDSGYRAFFHSGFRIPDSGEFLFVRIPDSEKIILFRIPFFKKFIPDISGFQYLASQSSYFDSLLLGNFEESKKSEIPLSDIKSHDFQHFLELLYGESSIDESTIDGIIHLSDKYDAKLAILKCEEFLVEYSKKSLKEKLKLAYKYSLKQLKVFNRVLSREKCLAFVSS</sequence>
<keyword evidence="3" id="KW-1185">Reference proteome</keyword>